<comment type="caution">
    <text evidence="1">The sequence shown here is derived from an EMBL/GenBank/DDBJ whole genome shotgun (WGS) entry which is preliminary data.</text>
</comment>
<dbReference type="EMBL" id="JAAIJR010000102">
    <property type="protein sequence ID" value="NEX22477.1"/>
    <property type="molecule type" value="Genomic_DNA"/>
</dbReference>
<dbReference type="Pfam" id="PF11604">
    <property type="entry name" value="CusF_Ec"/>
    <property type="match status" value="1"/>
</dbReference>
<dbReference type="InterPro" id="IPR021647">
    <property type="entry name" value="CusF_Ec"/>
</dbReference>
<evidence type="ECO:0000313" key="1">
    <source>
        <dbReference type="EMBL" id="NEX22477.1"/>
    </source>
</evidence>
<dbReference type="InterPro" id="IPR042230">
    <property type="entry name" value="CusF_sf"/>
</dbReference>
<dbReference type="AlphaFoldDB" id="A0A6P1DVV3"/>
<evidence type="ECO:0000313" key="2">
    <source>
        <dbReference type="Proteomes" id="UP000471640"/>
    </source>
</evidence>
<dbReference type="Proteomes" id="UP000471640">
    <property type="component" value="Unassembled WGS sequence"/>
</dbReference>
<reference evidence="2" key="1">
    <citation type="journal article" date="2020" name="Microbiol. Resour. Announc.">
        <title>Draft Genome Sequences of Thiorhodococcus mannitoliphagus and Thiorhodococcus minor, Purple Sulfur Photosynthetic Bacteria in the Gammaproteobacterial Family Chromatiaceae.</title>
        <authorList>
            <person name="Aviles F.A."/>
            <person name="Meyer T.E."/>
            <person name="Kyndt J.A."/>
        </authorList>
    </citation>
    <scope>NUCLEOTIDE SEQUENCE [LARGE SCALE GENOMIC DNA]</scope>
    <source>
        <strain evidence="2">DSM 18266</strain>
    </source>
</reference>
<keyword evidence="2" id="KW-1185">Reference proteome</keyword>
<reference evidence="1 2" key="2">
    <citation type="submission" date="2020-02" db="EMBL/GenBank/DDBJ databases">
        <title>Genome sequences of Thiorhodococcus mannitoliphagus and Thiorhodococcus minor, purple sulfur photosynthetic bacteria in the gammaproteobacterial family, Chromatiaceae.</title>
        <authorList>
            <person name="Aviles F.A."/>
            <person name="Meyer T.E."/>
            <person name="Kyndt J.A."/>
        </authorList>
    </citation>
    <scope>NUCLEOTIDE SEQUENCE [LARGE SCALE GENOMIC DNA]</scope>
    <source>
        <strain evidence="1 2">DSM 18266</strain>
    </source>
</reference>
<protein>
    <submittedName>
        <fullName evidence="1">Copper-binding protein</fullName>
    </submittedName>
</protein>
<accession>A0A6P1DVV3</accession>
<proteinExistence type="predicted"/>
<sequence>MPTMPRSIALATAVTLGTLGVMPVIHAETFPVAGATDTTEISGTVVIVNQEQRMLTVQTPEGRFEVLHVPEEVKRLDEIKIGNHLAITQTDFLLVDLHKGADAGSVGVTTGSEVVRDPGEKPSGMMVHSVTVTGVVQGVNKAKSTVTIKGPERTMTFKVKDPAVLDSVAPGDSVSASYIRLISGEVKFQ</sequence>
<gene>
    <name evidence="1" type="ORF">G3480_19560</name>
</gene>
<dbReference type="RefSeq" id="WP_164655567.1">
    <property type="nucleotide sequence ID" value="NZ_JAAIJR010000102.1"/>
</dbReference>
<dbReference type="Gene3D" id="2.40.50.320">
    <property type="entry name" value="Copper binding periplasmic protein CusF"/>
    <property type="match status" value="1"/>
</dbReference>
<organism evidence="1 2">
    <name type="scientific">Thiorhodococcus mannitoliphagus</name>
    <dbReference type="NCBI Taxonomy" id="329406"/>
    <lineage>
        <taxon>Bacteria</taxon>
        <taxon>Pseudomonadati</taxon>
        <taxon>Pseudomonadota</taxon>
        <taxon>Gammaproteobacteria</taxon>
        <taxon>Chromatiales</taxon>
        <taxon>Chromatiaceae</taxon>
        <taxon>Thiorhodococcus</taxon>
    </lineage>
</organism>
<name>A0A6P1DVV3_9GAMM</name>